<dbReference type="AlphaFoldDB" id="A0A645E5C4"/>
<dbReference type="EMBL" id="VSSQ01043090">
    <property type="protein sequence ID" value="MPM96739.1"/>
    <property type="molecule type" value="Genomic_DNA"/>
</dbReference>
<organism evidence="1">
    <name type="scientific">bioreactor metagenome</name>
    <dbReference type="NCBI Taxonomy" id="1076179"/>
    <lineage>
        <taxon>unclassified sequences</taxon>
        <taxon>metagenomes</taxon>
        <taxon>ecological metagenomes</taxon>
    </lineage>
</organism>
<comment type="caution">
    <text evidence="1">The sequence shown here is derived from an EMBL/GenBank/DDBJ whole genome shotgun (WGS) entry which is preliminary data.</text>
</comment>
<gene>
    <name evidence="1" type="ORF">SDC9_143904</name>
</gene>
<name>A0A645E5C4_9ZZZZ</name>
<accession>A0A645E5C4</accession>
<protein>
    <submittedName>
        <fullName evidence="1">Uncharacterized protein</fullName>
    </submittedName>
</protein>
<reference evidence="1" key="1">
    <citation type="submission" date="2019-08" db="EMBL/GenBank/DDBJ databases">
        <authorList>
            <person name="Kucharzyk K."/>
            <person name="Murdoch R.W."/>
            <person name="Higgins S."/>
            <person name="Loffler F."/>
        </authorList>
    </citation>
    <scope>NUCLEOTIDE SEQUENCE</scope>
</reference>
<evidence type="ECO:0000313" key="1">
    <source>
        <dbReference type="EMBL" id="MPM96739.1"/>
    </source>
</evidence>
<proteinExistence type="predicted"/>
<sequence>MLQLEKIFKFYGLRCNINIVGKKYKFPINIYHKVLEFFGIIHDKYKDGMDYDTALEQISRSNAILDFVQVGQTGMSMRPLEALFFNKKLVTNNLEIIKEDFYNKNNIFIIGKDNIEEIKDFLERPYIEISASIKDRYDFKNWIKEFQDTNKNINLKRYIE</sequence>